<keyword evidence="4 6" id="KW-1133">Transmembrane helix</keyword>
<feature type="transmembrane region" description="Helical" evidence="6">
    <location>
        <begin position="100"/>
        <end position="122"/>
    </location>
</feature>
<feature type="transmembrane region" description="Helical" evidence="6">
    <location>
        <begin position="180"/>
        <end position="198"/>
    </location>
</feature>
<feature type="transmembrane region" description="Helical" evidence="6">
    <location>
        <begin position="204"/>
        <end position="226"/>
    </location>
</feature>
<sequence length="464" mass="50388">MSDKPVENKTAVSRRPLAKRLVSGASWALLSKLLTYPAGLVLTVLLVRLLTPEAMGGYFLATSLVAFAVAVVQLGMGRALVKLIAKALAKSSHQTVRQVVCVGISSVLVFSLFVGLSLVTVFGDALLATLDGGDYLHASLRWISLLIISMALVELFAEILRGFHDLRGTSLLVDQLLQRIILVTVLLIFYFSGVQLALHDVLKYSFLSASFAAICGIFLVRSNLAVLGDGGEKIPLQVIYKLGPPFLVLRVNFWLLNMAGIWILGMFRPLEEVALYGAANMISSLVLAPQTVMNGVCAPVIVELFHKRRMKQLNNIIRAAGFFAVIPAMLLTLLLVLSGEDVLFWIYGNEYRQAASVMTILVIGRCIAVSCGVPATTLSMTDHQNTVMKVMTLLSLLTLLSYFLFAEQAGALGIALVTAISIAMQNLVMVFLVKKHLGMLTFPALSPAIWQGFVQQLLKRKPAA</sequence>
<evidence type="ECO:0000256" key="1">
    <source>
        <dbReference type="ARBA" id="ARBA00004651"/>
    </source>
</evidence>
<evidence type="ECO:0008006" key="8">
    <source>
        <dbReference type="Google" id="ProtNLM"/>
    </source>
</evidence>
<keyword evidence="2" id="KW-1003">Cell membrane</keyword>
<feature type="transmembrane region" description="Helical" evidence="6">
    <location>
        <begin position="357"/>
        <end position="375"/>
    </location>
</feature>
<dbReference type="EMBL" id="UOFD01000079">
    <property type="protein sequence ID" value="VAW54792.1"/>
    <property type="molecule type" value="Genomic_DNA"/>
</dbReference>
<name>A0A3B0WUI7_9ZZZZ</name>
<dbReference type="InterPro" id="IPR050833">
    <property type="entry name" value="Poly_Biosynth_Transport"/>
</dbReference>
<gene>
    <name evidence="7" type="ORF">MNBD_GAMMA06-612</name>
</gene>
<accession>A0A3B0WUI7</accession>
<proteinExistence type="predicted"/>
<evidence type="ECO:0000256" key="3">
    <source>
        <dbReference type="ARBA" id="ARBA00022692"/>
    </source>
</evidence>
<evidence type="ECO:0000256" key="2">
    <source>
        <dbReference type="ARBA" id="ARBA00022475"/>
    </source>
</evidence>
<dbReference type="PANTHER" id="PTHR30250:SF11">
    <property type="entry name" value="O-ANTIGEN TRANSPORTER-RELATED"/>
    <property type="match status" value="1"/>
</dbReference>
<evidence type="ECO:0000256" key="4">
    <source>
        <dbReference type="ARBA" id="ARBA00022989"/>
    </source>
</evidence>
<feature type="transmembrane region" description="Helical" evidence="6">
    <location>
        <begin position="58"/>
        <end position="80"/>
    </location>
</feature>
<dbReference type="InterPro" id="IPR002797">
    <property type="entry name" value="Polysacc_synth"/>
</dbReference>
<feature type="transmembrane region" description="Helical" evidence="6">
    <location>
        <begin position="387"/>
        <end position="405"/>
    </location>
</feature>
<feature type="transmembrane region" description="Helical" evidence="6">
    <location>
        <begin position="21"/>
        <end position="46"/>
    </location>
</feature>
<keyword evidence="3 6" id="KW-0812">Transmembrane</keyword>
<evidence type="ECO:0000256" key="5">
    <source>
        <dbReference type="ARBA" id="ARBA00023136"/>
    </source>
</evidence>
<organism evidence="7">
    <name type="scientific">hydrothermal vent metagenome</name>
    <dbReference type="NCBI Taxonomy" id="652676"/>
    <lineage>
        <taxon>unclassified sequences</taxon>
        <taxon>metagenomes</taxon>
        <taxon>ecological metagenomes</taxon>
    </lineage>
</organism>
<evidence type="ECO:0000256" key="6">
    <source>
        <dbReference type="SAM" id="Phobius"/>
    </source>
</evidence>
<reference evidence="7" key="1">
    <citation type="submission" date="2018-06" db="EMBL/GenBank/DDBJ databases">
        <authorList>
            <person name="Zhirakovskaya E."/>
        </authorList>
    </citation>
    <scope>NUCLEOTIDE SEQUENCE</scope>
</reference>
<protein>
    <recommendedName>
        <fullName evidence="8">Polysaccharide biosynthesis protein C-terminal domain-containing protein</fullName>
    </recommendedName>
</protein>
<dbReference type="GO" id="GO:0005886">
    <property type="term" value="C:plasma membrane"/>
    <property type="evidence" value="ECO:0007669"/>
    <property type="project" value="UniProtKB-SubCell"/>
</dbReference>
<keyword evidence="5 6" id="KW-0472">Membrane</keyword>
<feature type="transmembrane region" description="Helical" evidence="6">
    <location>
        <begin position="247"/>
        <end position="267"/>
    </location>
</feature>
<feature type="transmembrane region" description="Helical" evidence="6">
    <location>
        <begin position="142"/>
        <end position="160"/>
    </location>
</feature>
<comment type="subcellular location">
    <subcellularLocation>
        <location evidence="1">Cell membrane</location>
        <topology evidence="1">Multi-pass membrane protein</topology>
    </subcellularLocation>
</comment>
<feature type="transmembrane region" description="Helical" evidence="6">
    <location>
        <begin position="411"/>
        <end position="433"/>
    </location>
</feature>
<dbReference type="AlphaFoldDB" id="A0A3B0WUI7"/>
<evidence type="ECO:0000313" key="7">
    <source>
        <dbReference type="EMBL" id="VAW54792.1"/>
    </source>
</evidence>
<feature type="transmembrane region" description="Helical" evidence="6">
    <location>
        <begin position="317"/>
        <end position="337"/>
    </location>
</feature>
<dbReference type="Pfam" id="PF01943">
    <property type="entry name" value="Polysacc_synt"/>
    <property type="match status" value="1"/>
</dbReference>
<feature type="transmembrane region" description="Helical" evidence="6">
    <location>
        <begin position="287"/>
        <end position="305"/>
    </location>
</feature>
<dbReference type="PANTHER" id="PTHR30250">
    <property type="entry name" value="PST FAMILY PREDICTED COLANIC ACID TRANSPORTER"/>
    <property type="match status" value="1"/>
</dbReference>